<sequence>MTVVVLQDRWQQTRAAVTDTGRRFESLVNWAPDTAAMATAEWSIADSAAHVLSIAKLCLLLLDPDAPPPPVPGLRELLSGTNVDTVADTNSHVMRHLTERDPRVVTRDLRAAIERILLVTRDADPASTVTWLGDAQVTVAGVLAHLVNEMLVHGWDMARAARLPWPMPDADAALFFELFLVDMIRNSYGALLNEAVRMPRHRIAVEFRSVHTPTAILQLHEGRVSVAPPGDPYDVSLTFRPARFNLMLFGRISALRAAAGRDVVVGGPRPWRLRSFLRVVHMPNNAKP</sequence>
<evidence type="ECO:0000313" key="2">
    <source>
        <dbReference type="Proteomes" id="UP001501470"/>
    </source>
</evidence>
<dbReference type="RefSeq" id="WP_344508695.1">
    <property type="nucleotide sequence ID" value="NZ_BAAAQD010000020.1"/>
</dbReference>
<keyword evidence="1" id="KW-0413">Isomerase</keyword>
<dbReference type="EMBL" id="BAAAQD010000020">
    <property type="protein sequence ID" value="GAA1548123.1"/>
    <property type="molecule type" value="Genomic_DNA"/>
</dbReference>
<dbReference type="SUPFAM" id="SSF109854">
    <property type="entry name" value="DinB/YfiT-like putative metalloenzymes"/>
    <property type="match status" value="1"/>
</dbReference>
<reference evidence="2" key="1">
    <citation type="journal article" date="2019" name="Int. J. Syst. Evol. Microbiol.">
        <title>The Global Catalogue of Microorganisms (GCM) 10K type strain sequencing project: providing services to taxonomists for standard genome sequencing and annotation.</title>
        <authorList>
            <consortium name="The Broad Institute Genomics Platform"/>
            <consortium name="The Broad Institute Genome Sequencing Center for Infectious Disease"/>
            <person name="Wu L."/>
            <person name="Ma J."/>
        </authorList>
    </citation>
    <scope>NUCLEOTIDE SEQUENCE [LARGE SCALE GENOMIC DNA]</scope>
    <source>
        <strain evidence="2">JCM 15933</strain>
    </source>
</reference>
<evidence type="ECO:0000313" key="1">
    <source>
        <dbReference type="EMBL" id="GAA1548123.1"/>
    </source>
</evidence>
<dbReference type="Proteomes" id="UP001501470">
    <property type="component" value="Unassembled WGS sequence"/>
</dbReference>
<proteinExistence type="predicted"/>
<accession>A0ABP4MS95</accession>
<dbReference type="GO" id="GO:0016853">
    <property type="term" value="F:isomerase activity"/>
    <property type="evidence" value="ECO:0007669"/>
    <property type="project" value="UniProtKB-KW"/>
</dbReference>
<gene>
    <name evidence="1" type="ORF">GCM10009827_080530</name>
</gene>
<keyword evidence="2" id="KW-1185">Reference proteome</keyword>
<dbReference type="Gene3D" id="1.20.120.450">
    <property type="entry name" value="dinb family like domain"/>
    <property type="match status" value="1"/>
</dbReference>
<organism evidence="1 2">
    <name type="scientific">Dactylosporangium maewongense</name>
    <dbReference type="NCBI Taxonomy" id="634393"/>
    <lineage>
        <taxon>Bacteria</taxon>
        <taxon>Bacillati</taxon>
        <taxon>Actinomycetota</taxon>
        <taxon>Actinomycetes</taxon>
        <taxon>Micromonosporales</taxon>
        <taxon>Micromonosporaceae</taxon>
        <taxon>Dactylosporangium</taxon>
    </lineage>
</organism>
<comment type="caution">
    <text evidence="1">The sequence shown here is derived from an EMBL/GenBank/DDBJ whole genome shotgun (WGS) entry which is preliminary data.</text>
</comment>
<dbReference type="InterPro" id="IPR034660">
    <property type="entry name" value="DinB/YfiT-like"/>
</dbReference>
<protein>
    <submittedName>
        <fullName evidence="1">Maleylpyruvate isomerase family mycothiol-dependent enzyme</fullName>
    </submittedName>
</protein>
<name>A0ABP4MS95_9ACTN</name>